<dbReference type="InterPro" id="IPR001164">
    <property type="entry name" value="ArfGAP_dom"/>
</dbReference>
<dbReference type="SUPFAM" id="SSF103657">
    <property type="entry name" value="BAR/IMD domain-like"/>
    <property type="match status" value="1"/>
</dbReference>
<dbReference type="PROSITE" id="PS50011">
    <property type="entry name" value="PROTEIN_KINASE_DOM"/>
    <property type="match status" value="1"/>
</dbReference>
<dbReference type="SMART" id="SM00220">
    <property type="entry name" value="S_TKc"/>
    <property type="match status" value="1"/>
</dbReference>
<dbReference type="Pfam" id="PF00069">
    <property type="entry name" value="Pkinase"/>
    <property type="match status" value="1"/>
</dbReference>
<evidence type="ECO:0000259" key="15">
    <source>
        <dbReference type="PROSITE" id="PS50115"/>
    </source>
</evidence>
<dbReference type="SUPFAM" id="SSF50729">
    <property type="entry name" value="PH domain-like"/>
    <property type="match status" value="1"/>
</dbReference>
<dbReference type="Pfam" id="PF00169">
    <property type="entry name" value="PH"/>
    <property type="match status" value="1"/>
</dbReference>
<feature type="region of interest" description="Disordered" evidence="12">
    <location>
        <begin position="386"/>
        <end position="431"/>
    </location>
</feature>
<dbReference type="GO" id="GO:0005096">
    <property type="term" value="F:GTPase activator activity"/>
    <property type="evidence" value="ECO:0007669"/>
    <property type="project" value="InterPro"/>
</dbReference>
<dbReference type="SMART" id="SM00105">
    <property type="entry name" value="ArfGap"/>
    <property type="match status" value="1"/>
</dbReference>
<dbReference type="InterPro" id="IPR001849">
    <property type="entry name" value="PH_domain"/>
</dbReference>
<dbReference type="CDD" id="cd06609">
    <property type="entry name" value="STKc_MST3_like"/>
    <property type="match status" value="1"/>
</dbReference>
<keyword evidence="17" id="KW-1185">Reference proteome</keyword>
<gene>
    <name evidence="16" type="ORF">BON22_1628</name>
</gene>
<dbReference type="Gene3D" id="1.20.1270.60">
    <property type="entry name" value="Arfaptin homology (AH) domain/BAR domain"/>
    <property type="match status" value="1"/>
</dbReference>
<dbReference type="GO" id="GO:0008270">
    <property type="term" value="F:zinc ion binding"/>
    <property type="evidence" value="ECO:0007669"/>
    <property type="project" value="UniProtKB-KW"/>
</dbReference>
<evidence type="ECO:0000256" key="6">
    <source>
        <dbReference type="ARBA" id="ARBA00022777"/>
    </source>
</evidence>
<keyword evidence="10" id="KW-0479">Metal-binding</keyword>
<dbReference type="GO" id="GO:0004674">
    <property type="term" value="F:protein serine/threonine kinase activity"/>
    <property type="evidence" value="ECO:0007669"/>
    <property type="project" value="UniProtKB-KW"/>
</dbReference>
<feature type="binding site" evidence="11">
    <location>
        <position position="908"/>
    </location>
    <ligand>
        <name>ATP</name>
        <dbReference type="ChEBI" id="CHEBI:30616"/>
    </ligand>
</feature>
<feature type="region of interest" description="Disordered" evidence="12">
    <location>
        <begin position="1259"/>
        <end position="1284"/>
    </location>
</feature>
<dbReference type="InterPro" id="IPR017441">
    <property type="entry name" value="Protein_kinase_ATP_BS"/>
</dbReference>
<dbReference type="SUPFAM" id="SSF56112">
    <property type="entry name" value="Protein kinase-like (PK-like)"/>
    <property type="match status" value="1"/>
</dbReference>
<feature type="compositionally biased region" description="Polar residues" evidence="12">
    <location>
        <begin position="1197"/>
        <end position="1208"/>
    </location>
</feature>
<dbReference type="InterPro" id="IPR037278">
    <property type="entry name" value="ARFGAP/RecO"/>
</dbReference>
<keyword evidence="10" id="KW-0862">Zinc</keyword>
<dbReference type="InterPro" id="IPR011993">
    <property type="entry name" value="PH-like_dom_sf"/>
</dbReference>
<evidence type="ECO:0000259" key="13">
    <source>
        <dbReference type="PROSITE" id="PS50003"/>
    </source>
</evidence>
<evidence type="ECO:0000313" key="17">
    <source>
        <dbReference type="Proteomes" id="UP000189513"/>
    </source>
</evidence>
<dbReference type="PANTHER" id="PTHR48012:SF10">
    <property type="entry name" value="FI20177P1"/>
    <property type="match status" value="1"/>
</dbReference>
<proteinExistence type="inferred from homology"/>
<dbReference type="PROSITE" id="PS50115">
    <property type="entry name" value="ARFGAP"/>
    <property type="match status" value="1"/>
</dbReference>
<evidence type="ECO:0000256" key="10">
    <source>
        <dbReference type="PROSITE-ProRule" id="PRU00288"/>
    </source>
</evidence>
<dbReference type="Gene3D" id="2.30.29.30">
    <property type="entry name" value="Pleckstrin-homology domain (PH domain)/Phosphotyrosine-binding domain (PTB)"/>
    <property type="match status" value="1"/>
</dbReference>
<feature type="compositionally biased region" description="Polar residues" evidence="12">
    <location>
        <begin position="414"/>
        <end position="431"/>
    </location>
</feature>
<comment type="catalytic activity">
    <reaction evidence="9">
        <text>L-seryl-[protein] + ATP = O-phospho-L-seryl-[protein] + ADP + H(+)</text>
        <dbReference type="Rhea" id="RHEA:17989"/>
        <dbReference type="Rhea" id="RHEA-COMP:9863"/>
        <dbReference type="Rhea" id="RHEA-COMP:11604"/>
        <dbReference type="ChEBI" id="CHEBI:15378"/>
        <dbReference type="ChEBI" id="CHEBI:29999"/>
        <dbReference type="ChEBI" id="CHEBI:30616"/>
        <dbReference type="ChEBI" id="CHEBI:83421"/>
        <dbReference type="ChEBI" id="CHEBI:456216"/>
        <dbReference type="EC" id="2.7.11.1"/>
    </reaction>
</comment>
<dbReference type="FunFam" id="1.10.510.10:FF:000499">
    <property type="entry name" value="Serine/threonine-protein kinase KIC1"/>
    <property type="match status" value="1"/>
</dbReference>
<name>A0A1V2L9F8_CYBFA</name>
<dbReference type="SMART" id="SM00233">
    <property type="entry name" value="PH"/>
    <property type="match status" value="1"/>
</dbReference>
<dbReference type="InterPro" id="IPR027267">
    <property type="entry name" value="AH/BAR_dom_sf"/>
</dbReference>
<feature type="compositionally biased region" description="Polar residues" evidence="12">
    <location>
        <begin position="1261"/>
        <end position="1275"/>
    </location>
</feature>
<dbReference type="Gene3D" id="1.10.220.150">
    <property type="entry name" value="Arf GTPase activating protein"/>
    <property type="match status" value="1"/>
</dbReference>
<comment type="catalytic activity">
    <reaction evidence="8">
        <text>L-threonyl-[protein] + ATP = O-phospho-L-threonyl-[protein] + ADP + H(+)</text>
        <dbReference type="Rhea" id="RHEA:46608"/>
        <dbReference type="Rhea" id="RHEA-COMP:11060"/>
        <dbReference type="Rhea" id="RHEA-COMP:11605"/>
        <dbReference type="ChEBI" id="CHEBI:15378"/>
        <dbReference type="ChEBI" id="CHEBI:30013"/>
        <dbReference type="ChEBI" id="CHEBI:30616"/>
        <dbReference type="ChEBI" id="CHEBI:61977"/>
        <dbReference type="ChEBI" id="CHEBI:456216"/>
        <dbReference type="EC" id="2.7.11.1"/>
    </reaction>
</comment>
<evidence type="ECO:0000256" key="5">
    <source>
        <dbReference type="ARBA" id="ARBA00022741"/>
    </source>
</evidence>
<dbReference type="CDD" id="cd08204">
    <property type="entry name" value="ArfGap"/>
    <property type="match status" value="1"/>
</dbReference>
<evidence type="ECO:0000256" key="4">
    <source>
        <dbReference type="ARBA" id="ARBA00022679"/>
    </source>
</evidence>
<keyword evidence="10" id="KW-0863">Zinc-finger</keyword>
<feature type="domain" description="Arf-GAP" evidence="15">
    <location>
        <begin position="578"/>
        <end position="703"/>
    </location>
</feature>
<dbReference type="PANTHER" id="PTHR48012">
    <property type="entry name" value="STERILE20-LIKE KINASE, ISOFORM B-RELATED"/>
    <property type="match status" value="1"/>
</dbReference>
<comment type="similarity">
    <text evidence="1">Belongs to the protein kinase superfamily. STE Ser/Thr protein kinase family. STE20 subfamily.</text>
</comment>
<keyword evidence="3" id="KW-0723">Serine/threonine-protein kinase</keyword>
<evidence type="ECO:0000256" key="3">
    <source>
        <dbReference type="ARBA" id="ARBA00022527"/>
    </source>
</evidence>
<keyword evidence="6" id="KW-0418">Kinase</keyword>
<evidence type="ECO:0000259" key="14">
    <source>
        <dbReference type="PROSITE" id="PS50011"/>
    </source>
</evidence>
<dbReference type="Proteomes" id="UP000189513">
    <property type="component" value="Unassembled WGS sequence"/>
</dbReference>
<feature type="domain" description="Protein kinase" evidence="14">
    <location>
        <begin position="879"/>
        <end position="1132"/>
    </location>
</feature>
<dbReference type="Pfam" id="PF01412">
    <property type="entry name" value="ArfGap"/>
    <property type="match status" value="1"/>
</dbReference>
<evidence type="ECO:0000256" key="12">
    <source>
        <dbReference type="SAM" id="MobiDB-lite"/>
    </source>
</evidence>
<comment type="caution">
    <text evidence="16">The sequence shown here is derived from an EMBL/GenBank/DDBJ whole genome shotgun (WGS) entry which is preliminary data.</text>
</comment>
<dbReference type="PROSITE" id="PS50003">
    <property type="entry name" value="PH_DOMAIN"/>
    <property type="match status" value="1"/>
</dbReference>
<dbReference type="EC" id="2.7.11.1" evidence="2"/>
<dbReference type="PROSITE" id="PS00107">
    <property type="entry name" value="PROTEIN_KINASE_ATP"/>
    <property type="match status" value="1"/>
</dbReference>
<accession>A0A1V2L9F8</accession>
<dbReference type="InterPro" id="IPR000719">
    <property type="entry name" value="Prot_kinase_dom"/>
</dbReference>
<dbReference type="EMBL" id="MPUK01000002">
    <property type="protein sequence ID" value="ONH68547.1"/>
    <property type="molecule type" value="Genomic_DNA"/>
</dbReference>
<dbReference type="Gene3D" id="1.10.510.10">
    <property type="entry name" value="Transferase(Phosphotransferase) domain 1"/>
    <property type="match status" value="1"/>
</dbReference>
<keyword evidence="5 11" id="KW-0547">Nucleotide-binding</keyword>
<protein>
    <recommendedName>
        <fullName evidence="2">non-specific serine/threonine protein kinase</fullName>
        <ecNumber evidence="2">2.7.11.1</ecNumber>
    </recommendedName>
</protein>
<keyword evidence="7 11" id="KW-0067">ATP-binding</keyword>
<dbReference type="InterPro" id="IPR011009">
    <property type="entry name" value="Kinase-like_dom_sf"/>
</dbReference>
<dbReference type="VEuPathDB" id="FungiDB:BON22_1628"/>
<dbReference type="GO" id="GO:0005737">
    <property type="term" value="C:cytoplasm"/>
    <property type="evidence" value="ECO:0007669"/>
    <property type="project" value="TreeGrafter"/>
</dbReference>
<evidence type="ECO:0000256" key="1">
    <source>
        <dbReference type="ARBA" id="ARBA00008874"/>
    </source>
</evidence>
<dbReference type="CDD" id="cd00821">
    <property type="entry name" value="PH"/>
    <property type="match status" value="1"/>
</dbReference>
<dbReference type="SUPFAM" id="SSF57863">
    <property type="entry name" value="ArfGap/RecO-like zinc finger"/>
    <property type="match status" value="1"/>
</dbReference>
<evidence type="ECO:0000256" key="2">
    <source>
        <dbReference type="ARBA" id="ARBA00012513"/>
    </source>
</evidence>
<evidence type="ECO:0000313" key="16">
    <source>
        <dbReference type="EMBL" id="ONH68547.1"/>
    </source>
</evidence>
<dbReference type="InterPro" id="IPR050629">
    <property type="entry name" value="STE20/SPS1-PAK"/>
</dbReference>
<keyword evidence="4" id="KW-0808">Transferase</keyword>
<evidence type="ECO:0000256" key="9">
    <source>
        <dbReference type="ARBA" id="ARBA00048679"/>
    </source>
</evidence>
<feature type="compositionally biased region" description="Polar residues" evidence="12">
    <location>
        <begin position="1215"/>
        <end position="1225"/>
    </location>
</feature>
<evidence type="ECO:0000256" key="11">
    <source>
        <dbReference type="PROSITE-ProRule" id="PRU10141"/>
    </source>
</evidence>
<sequence>MNLVLPKTKPLATFTQNERSTEHPFLLNCLSSDTITVSFKVNPDVLSDFDKIESDSFTIYPNLVLKIFDSEYNAIKYASLASKLIMTTSDEKTTMDPSVIVITKNKDEFKTTLSLNGLLRYGKTYITLMGGKEEIFKTMVYIEKDDTVADSSLENATYKDALFPFPPDGAEFRELLANLEERSTKLRQLLKTSIKKAQALDEATRHLALVRSGFSSTLSEIASYSRDIENPLMFDIINDLIPIMTEKSTLDIEESNALTRNIITPLTLIYNSDIKLLSNKRRLFYDQTKEFYSSASKEYYTDYDILKSQVSFELNRYDYFQYLNEFRNGHSVRNLLYNFSLYLESYDKKLFAPNANENISKSHFYYQNFFKYKGAQQRMRNALATTTDPKDLPSIGNSPFPQAPASSPAYSTATNSRPKTPDSSVDFSTMSADNTGTLSKSGILMTLGGKNKSGWHKQQVVISDNILSEYIDWRENHEVLRNNPVDLTFSCIKTVDTLRDRKYCIEVITPSNVKRLFQAESEVERESWVQALTAAASLKAKENQYNRPRSVSSDSFRTKRSSMRVEHLSAHQEHDPDVDNLSIVRDVDVSNQLCCDCGSLEQVEWISLNLLVVVCIDCSGVHRSLGSHVSKIRSLTLDTKSFRSKEMNTLLYHVSNKFANSYYQGALSHNEKLSPKASDQERREYITNKYVKKMFLLEEPSFHANESLIKGVHSANVPLVLKALAYGANVKMVVIKDVRGEKKEISLFEYSLTHCHGTPSEPIFDVSLLLYLNNAPCGGKVAPVLELNDFQKKFWGTKISSPVNSPATSAEKSATLEKTEPKNILRSHSMLLRKGSTIQKATPATDDHQPASVEKKDRTNRVTLYLSSMDDANELSRQYEINECVGKGNFGDVYKAVEKRSRKVVAVKVIDLEDSEDEINVLIQEISFLSQMRSRNITQYFEALVVDVKLWIVMEYCGGGSCAELLKCHKSLSEEVTGFVIRETLKGLRYLHKEGKVHRDIKAANILLTEQGEVKLADFGVSGQITATKARKNTFVGTPFWMAPEIITRKTGYNQKVDIWSLGITTIELVTGSPPFADQEPMKVLFEIPNNSPPRLEGDQFSDIIKEFVKLCLQKNEKKRPTSKVLLATRFMRVSRKCSSLVQLIREKNEWFSQRRTPQKRPRHRLEENIYTKGESSFRWNFTASPVTPITYQTNNAGDSSPDCQLSSDIVPETPLTSPEPQQLLNFDDDSPNPMQLGRTNESSSDSIESVVLQNHGAISGQLSEPSQGAISSPVRQGRMRTGPSRDVDYLNEVILYCFKRVQKRAVDPDTRAAVSTLAGIFRKTELNYPGLCEAFSSEIRVRMLSLHDTKDNT</sequence>
<dbReference type="InterPro" id="IPR038508">
    <property type="entry name" value="ArfGAP_dom_sf"/>
</dbReference>
<evidence type="ECO:0000256" key="8">
    <source>
        <dbReference type="ARBA" id="ARBA00047899"/>
    </source>
</evidence>
<dbReference type="STRING" id="36022.A0A1V2L9F8"/>
<reference evidence="17" key="1">
    <citation type="journal article" date="2017" name="Genome Announc.">
        <title>Genome sequences of Cyberlindnera fabianii 65, Pichia kudriavzevii 129, and Saccharomyces cerevisiae 131 isolated from fermented masau fruits in Zimbabwe.</title>
        <authorList>
            <person name="van Rijswijck I.M.H."/>
            <person name="Derks M.F.L."/>
            <person name="Abee T."/>
            <person name="de Ridder D."/>
            <person name="Smid E.J."/>
        </authorList>
    </citation>
    <scope>NUCLEOTIDE SEQUENCE [LARGE SCALE GENOMIC DNA]</scope>
    <source>
        <strain evidence="17">65</strain>
    </source>
</reference>
<feature type="compositionally biased region" description="Low complexity" evidence="12">
    <location>
        <begin position="398"/>
        <end position="413"/>
    </location>
</feature>
<organism evidence="16 17">
    <name type="scientific">Cyberlindnera fabianii</name>
    <name type="common">Yeast</name>
    <name type="synonym">Hansenula fabianii</name>
    <dbReference type="NCBI Taxonomy" id="36022"/>
    <lineage>
        <taxon>Eukaryota</taxon>
        <taxon>Fungi</taxon>
        <taxon>Dikarya</taxon>
        <taxon>Ascomycota</taxon>
        <taxon>Saccharomycotina</taxon>
        <taxon>Saccharomycetes</taxon>
        <taxon>Phaffomycetales</taxon>
        <taxon>Phaffomycetaceae</taxon>
        <taxon>Cyberlindnera</taxon>
    </lineage>
</organism>
<evidence type="ECO:0000256" key="7">
    <source>
        <dbReference type="ARBA" id="ARBA00022840"/>
    </source>
</evidence>
<feature type="domain" description="PH" evidence="13">
    <location>
        <begin position="437"/>
        <end position="537"/>
    </location>
</feature>
<dbReference type="GO" id="GO:0005524">
    <property type="term" value="F:ATP binding"/>
    <property type="evidence" value="ECO:0007669"/>
    <property type="project" value="UniProtKB-UniRule"/>
</dbReference>
<feature type="region of interest" description="Disordered" evidence="12">
    <location>
        <begin position="1197"/>
        <end position="1243"/>
    </location>
</feature>